<dbReference type="AlphaFoldDB" id="A0A4T1ZV91"/>
<proteinExistence type="inferred from homology"/>
<feature type="domain" description="Cation-transporting P-type ATPase N-terminal" evidence="12">
    <location>
        <begin position="8"/>
        <end position="81"/>
    </location>
</feature>
<feature type="transmembrane region" description="Helical" evidence="11">
    <location>
        <begin position="724"/>
        <end position="745"/>
    </location>
</feature>
<keyword evidence="10 11" id="KW-0472">Membrane</keyword>
<dbReference type="InterPro" id="IPR004014">
    <property type="entry name" value="ATPase_P-typ_cation-transptr_N"/>
</dbReference>
<dbReference type="PANTHER" id="PTHR43294">
    <property type="entry name" value="SODIUM/POTASSIUM-TRANSPORTING ATPASE SUBUNIT ALPHA"/>
    <property type="match status" value="1"/>
</dbReference>
<reference evidence="13 14" key="1">
    <citation type="submission" date="2018-10" db="EMBL/GenBank/DDBJ databases">
        <title>Pseudomonas leptonychotis sp. nov., isolated from Weddell seals in Antarctica.</title>
        <authorList>
            <person name="Novakova D."/>
            <person name="Svec P."/>
            <person name="Kralova S."/>
            <person name="Kristofova L."/>
            <person name="Zeman M."/>
            <person name="Pantucek R."/>
            <person name="Maslanova I."/>
            <person name="Sedlacek I."/>
        </authorList>
    </citation>
    <scope>NUCLEOTIDE SEQUENCE [LARGE SCALE GENOMIC DNA]</scope>
    <source>
        <strain evidence="13 14">CCM 8849</strain>
    </source>
</reference>
<feature type="transmembrane region" description="Helical" evidence="11">
    <location>
        <begin position="85"/>
        <end position="101"/>
    </location>
</feature>
<dbReference type="Pfam" id="PF00689">
    <property type="entry name" value="Cation_ATPase_C"/>
    <property type="match status" value="1"/>
</dbReference>
<dbReference type="RefSeq" id="WP_136664783.1">
    <property type="nucleotide sequence ID" value="NZ_RFLV01000002.1"/>
</dbReference>
<feature type="transmembrane region" description="Helical" evidence="11">
    <location>
        <begin position="766"/>
        <end position="787"/>
    </location>
</feature>
<dbReference type="GO" id="GO:0016887">
    <property type="term" value="F:ATP hydrolysis activity"/>
    <property type="evidence" value="ECO:0007669"/>
    <property type="project" value="InterPro"/>
</dbReference>
<dbReference type="InterPro" id="IPR059000">
    <property type="entry name" value="ATPase_P-type_domA"/>
</dbReference>
<keyword evidence="9 11" id="KW-1133">Transmembrane helix</keyword>
<keyword evidence="6" id="KW-0067">ATP-binding</keyword>
<feature type="transmembrane region" description="Helical" evidence="11">
    <location>
        <begin position="61"/>
        <end position="79"/>
    </location>
</feature>
<evidence type="ECO:0000256" key="1">
    <source>
        <dbReference type="ARBA" id="ARBA00004127"/>
    </source>
</evidence>
<dbReference type="Gene3D" id="2.70.150.10">
    <property type="entry name" value="Calcium-transporting ATPase, cytoplasmic transduction domain A"/>
    <property type="match status" value="1"/>
</dbReference>
<dbReference type="Gene3D" id="3.40.1110.10">
    <property type="entry name" value="Calcium-transporting ATPase, cytoplasmic domain N"/>
    <property type="match status" value="1"/>
</dbReference>
<evidence type="ECO:0000313" key="14">
    <source>
        <dbReference type="Proteomes" id="UP000307541"/>
    </source>
</evidence>
<feature type="transmembrane region" description="Helical" evidence="11">
    <location>
        <begin position="276"/>
        <end position="301"/>
    </location>
</feature>
<dbReference type="Gene3D" id="3.40.50.1000">
    <property type="entry name" value="HAD superfamily/HAD-like"/>
    <property type="match status" value="1"/>
</dbReference>
<feature type="transmembrane region" description="Helical" evidence="11">
    <location>
        <begin position="249"/>
        <end position="270"/>
    </location>
</feature>
<dbReference type="SFLD" id="SFLDG00002">
    <property type="entry name" value="C1.7:_P-type_atpase_like"/>
    <property type="match status" value="1"/>
</dbReference>
<dbReference type="GO" id="GO:0005391">
    <property type="term" value="F:P-type sodium:potassium-exchanging transporter activity"/>
    <property type="evidence" value="ECO:0007669"/>
    <property type="project" value="TreeGrafter"/>
</dbReference>
<dbReference type="CDD" id="cd02080">
    <property type="entry name" value="P-type_ATPase_cation"/>
    <property type="match status" value="1"/>
</dbReference>
<dbReference type="SUPFAM" id="SSF81660">
    <property type="entry name" value="Metal cation-transporting ATPase, ATP-binding domain N"/>
    <property type="match status" value="1"/>
</dbReference>
<dbReference type="InterPro" id="IPR008250">
    <property type="entry name" value="ATPase_P-typ_transduc_dom_A_sf"/>
</dbReference>
<dbReference type="FunFam" id="3.40.50.1000:FF:000001">
    <property type="entry name" value="Phospholipid-transporting ATPase IC"/>
    <property type="match status" value="1"/>
</dbReference>
<dbReference type="InterPro" id="IPR023298">
    <property type="entry name" value="ATPase_P-typ_TM_dom_sf"/>
</dbReference>
<evidence type="ECO:0000256" key="9">
    <source>
        <dbReference type="ARBA" id="ARBA00022989"/>
    </source>
</evidence>
<dbReference type="SUPFAM" id="SSF81665">
    <property type="entry name" value="Calcium ATPase, transmembrane domain M"/>
    <property type="match status" value="1"/>
</dbReference>
<evidence type="ECO:0000256" key="10">
    <source>
        <dbReference type="ARBA" id="ARBA00023136"/>
    </source>
</evidence>
<dbReference type="InterPro" id="IPR001757">
    <property type="entry name" value="P_typ_ATPase"/>
</dbReference>
<dbReference type="InterPro" id="IPR036412">
    <property type="entry name" value="HAD-like_sf"/>
</dbReference>
<dbReference type="Pfam" id="PF00690">
    <property type="entry name" value="Cation_ATPase_N"/>
    <property type="match status" value="1"/>
</dbReference>
<gene>
    <name evidence="13" type="ORF">D8779_12375</name>
</gene>
<dbReference type="InterPro" id="IPR023299">
    <property type="entry name" value="ATPase_P-typ_cyto_dom_N"/>
</dbReference>
<dbReference type="EMBL" id="RFLV01000002">
    <property type="protein sequence ID" value="TIH08303.1"/>
    <property type="molecule type" value="Genomic_DNA"/>
</dbReference>
<dbReference type="GO" id="GO:0012505">
    <property type="term" value="C:endomembrane system"/>
    <property type="evidence" value="ECO:0007669"/>
    <property type="project" value="UniProtKB-SubCell"/>
</dbReference>
<feature type="transmembrane region" description="Helical" evidence="11">
    <location>
        <begin position="694"/>
        <end position="718"/>
    </location>
</feature>
<feature type="transmembrane region" description="Helical" evidence="11">
    <location>
        <begin position="835"/>
        <end position="853"/>
    </location>
</feature>
<protein>
    <submittedName>
        <fullName evidence="13">Cation-transporting P-type ATPase</fullName>
    </submittedName>
</protein>
<keyword evidence="8" id="KW-1278">Translocase</keyword>
<evidence type="ECO:0000256" key="8">
    <source>
        <dbReference type="ARBA" id="ARBA00022967"/>
    </source>
</evidence>
<dbReference type="InterPro" id="IPR023214">
    <property type="entry name" value="HAD_sf"/>
</dbReference>
<keyword evidence="7" id="KW-0460">Magnesium</keyword>
<keyword evidence="4 11" id="KW-0812">Transmembrane</keyword>
<dbReference type="SFLD" id="SFLDF00027">
    <property type="entry name" value="p-type_atpase"/>
    <property type="match status" value="1"/>
</dbReference>
<comment type="similarity">
    <text evidence="2">Belongs to the cation transport ATPase (P-type) (TC 3.A.3) family. Type IIA subfamily.</text>
</comment>
<dbReference type="FunFam" id="3.40.50.1000:FF:000028">
    <property type="entry name" value="Calcium-transporting P-type ATPase, putative"/>
    <property type="match status" value="1"/>
</dbReference>
<dbReference type="SUPFAM" id="SSF56784">
    <property type="entry name" value="HAD-like"/>
    <property type="match status" value="1"/>
</dbReference>
<dbReference type="GO" id="GO:0005524">
    <property type="term" value="F:ATP binding"/>
    <property type="evidence" value="ECO:0007669"/>
    <property type="project" value="UniProtKB-KW"/>
</dbReference>
<dbReference type="GO" id="GO:0006883">
    <property type="term" value="P:intracellular sodium ion homeostasis"/>
    <property type="evidence" value="ECO:0007669"/>
    <property type="project" value="TreeGrafter"/>
</dbReference>
<evidence type="ECO:0000256" key="3">
    <source>
        <dbReference type="ARBA" id="ARBA00022553"/>
    </source>
</evidence>
<evidence type="ECO:0000256" key="6">
    <source>
        <dbReference type="ARBA" id="ARBA00022840"/>
    </source>
</evidence>
<evidence type="ECO:0000256" key="4">
    <source>
        <dbReference type="ARBA" id="ARBA00022692"/>
    </source>
</evidence>
<organism evidence="13 14">
    <name type="scientific">Pseudomonas leptonychotis</name>
    <dbReference type="NCBI Taxonomy" id="2448482"/>
    <lineage>
        <taxon>Bacteria</taxon>
        <taxon>Pseudomonadati</taxon>
        <taxon>Pseudomonadota</taxon>
        <taxon>Gammaproteobacteria</taxon>
        <taxon>Pseudomonadales</taxon>
        <taxon>Pseudomonadaceae</taxon>
        <taxon>Pseudomonas</taxon>
    </lineage>
</organism>
<dbReference type="GO" id="GO:1902600">
    <property type="term" value="P:proton transmembrane transport"/>
    <property type="evidence" value="ECO:0007669"/>
    <property type="project" value="TreeGrafter"/>
</dbReference>
<dbReference type="SMART" id="SM00831">
    <property type="entry name" value="Cation_ATPase_N"/>
    <property type="match status" value="1"/>
</dbReference>
<evidence type="ECO:0000313" key="13">
    <source>
        <dbReference type="EMBL" id="TIH08303.1"/>
    </source>
</evidence>
<sequence>MQAPSGHDWHALPAQQSLEQLNSSAQGLDSAEATQRLSEHGLNLLPQQQASGPLKRFALQFHNLLIYVLLGACLLTLLLGEWLDSAVIFAVVLINALVGFVQEGKAQHAMLAIQQMLSLESRVRRNGQVHSIAAEQLVPGDWVLLEAGDRVPADLRLLETRDLRIDEAALTGESLPVNKHPDAVAPAASLADRRCMAYSGTLVNAGSAAGVVVATAKQTELGKISHMLENVVSLQTPLLVDMAKFARHLTLGILVLALLTFAFGVLLRGYSAEDMLLAAVSLAVAAIPEGLPAVLTIILALGVQRMAKRRAIIRNLPAVESLGAVTVICSDKTGTLTRNEMTVQQVFTAAHHYSVDGVGYTPQGSIHCDDGQLCQLDAADDLRELARAGLLANNASLRSGENGWCITGDPTEAALLTLAGKVGLEPQHEARNLPQVDTIPFSSEQRCTASLHHDHARHGLIYMIGAPERVLESCDRQWRDGHPEPLDPRHWHQALDSGASQGLRMLGLAIRPLGEPQQSLDYQDLDGDYVLLGLVGMLDPPREEAIAAIADCHNAGIAVKMITGDHAGTASAIAQRLGLGDGKPLTGADLDSLSDSQLDQLLPTTSVFARTSPAHKLRLVERLQACGARVAMTGDGVNDAPALKRADIGIAMGIKGTEAAKEAAQMVLADDNFATIAHAVEEGRTVYDNLKKTILFILPTNGGEAMILLAAIALGLTLPITPLQILWINMITAVTLALALAFEPAEADLMRRPPRDPKVNLLSHHLLWRVGFIAVLMTLASLGLFLYTQMLGWSLESSRTLAVNAVVACEIGYLFSSRRLDGLANFGLRDNPMIWSMVGLLLSLQLLLTYWPAMQQVFATAALPAFAWGWCLLVALGVCACVEAEKWLLRRLKRSQVPS</sequence>
<dbReference type="FunFam" id="2.70.150.10:FF:000160">
    <property type="entry name" value="Sarcoplasmic/endoplasmic reticulum calcium ATPase 1"/>
    <property type="match status" value="1"/>
</dbReference>
<feature type="transmembrane region" description="Helical" evidence="11">
    <location>
        <begin position="865"/>
        <end position="884"/>
    </location>
</feature>
<dbReference type="Gene3D" id="1.20.1110.10">
    <property type="entry name" value="Calcium-transporting ATPase, transmembrane domain"/>
    <property type="match status" value="1"/>
</dbReference>
<evidence type="ECO:0000256" key="2">
    <source>
        <dbReference type="ARBA" id="ARBA00005675"/>
    </source>
</evidence>
<comment type="subcellular location">
    <subcellularLocation>
        <location evidence="1">Endomembrane system</location>
        <topology evidence="1">Multi-pass membrane protein</topology>
    </subcellularLocation>
</comment>
<dbReference type="InterPro" id="IPR018303">
    <property type="entry name" value="ATPase_P-typ_P_site"/>
</dbReference>
<dbReference type="Proteomes" id="UP000307541">
    <property type="component" value="Unassembled WGS sequence"/>
</dbReference>
<dbReference type="InterPro" id="IPR044492">
    <property type="entry name" value="P_typ_ATPase_HD_dom"/>
</dbReference>
<dbReference type="PANTHER" id="PTHR43294:SF20">
    <property type="entry name" value="P-TYPE ATPASE"/>
    <property type="match status" value="1"/>
</dbReference>
<keyword evidence="14" id="KW-1185">Reference proteome</keyword>
<accession>A0A4T1ZV91</accession>
<evidence type="ECO:0000256" key="11">
    <source>
        <dbReference type="SAM" id="Phobius"/>
    </source>
</evidence>
<dbReference type="SUPFAM" id="SSF81653">
    <property type="entry name" value="Calcium ATPase, transduction domain A"/>
    <property type="match status" value="1"/>
</dbReference>
<dbReference type="Pfam" id="PF13246">
    <property type="entry name" value="Cation_ATPase"/>
    <property type="match status" value="1"/>
</dbReference>
<dbReference type="NCBIfam" id="TIGR01494">
    <property type="entry name" value="ATPase_P-type"/>
    <property type="match status" value="2"/>
</dbReference>
<dbReference type="OrthoDB" id="9814270at2"/>
<dbReference type="GO" id="GO:0030007">
    <property type="term" value="P:intracellular potassium ion homeostasis"/>
    <property type="evidence" value="ECO:0007669"/>
    <property type="project" value="TreeGrafter"/>
</dbReference>
<dbReference type="GO" id="GO:0036376">
    <property type="term" value="P:sodium ion export across plasma membrane"/>
    <property type="evidence" value="ECO:0007669"/>
    <property type="project" value="TreeGrafter"/>
</dbReference>
<dbReference type="GO" id="GO:1990573">
    <property type="term" value="P:potassium ion import across plasma membrane"/>
    <property type="evidence" value="ECO:0007669"/>
    <property type="project" value="TreeGrafter"/>
</dbReference>
<dbReference type="GO" id="GO:0005886">
    <property type="term" value="C:plasma membrane"/>
    <property type="evidence" value="ECO:0007669"/>
    <property type="project" value="TreeGrafter"/>
</dbReference>
<feature type="transmembrane region" description="Helical" evidence="11">
    <location>
        <begin position="799"/>
        <end position="815"/>
    </location>
</feature>
<dbReference type="PRINTS" id="PR00120">
    <property type="entry name" value="HATPASE"/>
</dbReference>
<evidence type="ECO:0000256" key="7">
    <source>
        <dbReference type="ARBA" id="ARBA00022842"/>
    </source>
</evidence>
<comment type="caution">
    <text evidence="13">The sequence shown here is derived from an EMBL/GenBank/DDBJ whole genome shotgun (WGS) entry which is preliminary data.</text>
</comment>
<dbReference type="InterPro" id="IPR006068">
    <property type="entry name" value="ATPase_P-typ_cation-transptr_C"/>
</dbReference>
<name>A0A4T1ZV91_9PSED</name>
<dbReference type="PROSITE" id="PS00154">
    <property type="entry name" value="ATPASE_E1_E2"/>
    <property type="match status" value="1"/>
</dbReference>
<dbReference type="PRINTS" id="PR00119">
    <property type="entry name" value="CATATPASE"/>
</dbReference>
<keyword evidence="3" id="KW-0597">Phosphoprotein</keyword>
<evidence type="ECO:0000256" key="5">
    <source>
        <dbReference type="ARBA" id="ARBA00022741"/>
    </source>
</evidence>
<dbReference type="InterPro" id="IPR050510">
    <property type="entry name" value="Cation_transp_ATPase_P-type"/>
</dbReference>
<dbReference type="Pfam" id="PF00122">
    <property type="entry name" value="E1-E2_ATPase"/>
    <property type="match status" value="1"/>
</dbReference>
<keyword evidence="5" id="KW-0547">Nucleotide-binding</keyword>
<dbReference type="Pfam" id="PF08282">
    <property type="entry name" value="Hydrolase_3"/>
    <property type="match status" value="1"/>
</dbReference>
<evidence type="ECO:0000259" key="12">
    <source>
        <dbReference type="SMART" id="SM00831"/>
    </source>
</evidence>
<dbReference type="SFLD" id="SFLDS00003">
    <property type="entry name" value="Haloacid_Dehalogenase"/>
    <property type="match status" value="1"/>
</dbReference>